<reference evidence="1" key="1">
    <citation type="submission" date="2019-08" db="EMBL/GenBank/DDBJ databases">
        <authorList>
            <person name="Kucharzyk K."/>
            <person name="Murdoch R.W."/>
            <person name="Higgins S."/>
            <person name="Loffler F."/>
        </authorList>
    </citation>
    <scope>NUCLEOTIDE SEQUENCE</scope>
</reference>
<gene>
    <name evidence="1" type="ORF">SDC9_208761</name>
</gene>
<organism evidence="1">
    <name type="scientific">bioreactor metagenome</name>
    <dbReference type="NCBI Taxonomy" id="1076179"/>
    <lineage>
        <taxon>unclassified sequences</taxon>
        <taxon>metagenomes</taxon>
        <taxon>ecological metagenomes</taxon>
    </lineage>
</organism>
<name>A0A645JCG7_9ZZZZ</name>
<comment type="caution">
    <text evidence="1">The sequence shown here is derived from an EMBL/GenBank/DDBJ whole genome shotgun (WGS) entry which is preliminary data.</text>
</comment>
<evidence type="ECO:0008006" key="2">
    <source>
        <dbReference type="Google" id="ProtNLM"/>
    </source>
</evidence>
<accession>A0A645JCG7</accession>
<protein>
    <recommendedName>
        <fullName evidence="2">F5/8 type C domain-containing protein</fullName>
    </recommendedName>
</protein>
<evidence type="ECO:0000313" key="1">
    <source>
        <dbReference type="EMBL" id="MPN61027.1"/>
    </source>
</evidence>
<proteinExistence type="predicted"/>
<sequence length="79" mass="8926">MWTGADPPAYKQPFANFTFSAWSVEQNKWVSVVVRTGNTDPTLAVTFPPVTTSKVRLEVIGQDVRLFELEVYSTITLFE</sequence>
<dbReference type="AlphaFoldDB" id="A0A645JCG7"/>
<dbReference type="Gene3D" id="2.60.120.260">
    <property type="entry name" value="Galactose-binding domain-like"/>
    <property type="match status" value="1"/>
</dbReference>
<dbReference type="EMBL" id="VSSQ01137077">
    <property type="protein sequence ID" value="MPN61027.1"/>
    <property type="molecule type" value="Genomic_DNA"/>
</dbReference>